<dbReference type="EMBL" id="JABXXO010000001">
    <property type="protein sequence ID" value="KAF7785020.1"/>
    <property type="molecule type" value="Genomic_DNA"/>
</dbReference>
<name>A0A8H7KLG6_AGABI</name>
<keyword evidence="2" id="KW-0812">Transmembrane</keyword>
<dbReference type="InterPro" id="IPR052373">
    <property type="entry name" value="Gamma-glu_amide_hydrolase"/>
</dbReference>
<keyword evidence="2" id="KW-1133">Transmembrane helix</keyword>
<dbReference type="InterPro" id="IPR017932">
    <property type="entry name" value="GATase_2_dom"/>
</dbReference>
<proteinExistence type="predicted"/>
<feature type="transmembrane region" description="Helical" evidence="2">
    <location>
        <begin position="507"/>
        <end position="530"/>
    </location>
</feature>
<dbReference type="GO" id="GO:0008242">
    <property type="term" value="F:omega peptidase activity"/>
    <property type="evidence" value="ECO:0007669"/>
    <property type="project" value="TreeGrafter"/>
</dbReference>
<dbReference type="SUPFAM" id="SSF56235">
    <property type="entry name" value="N-terminal nucleophile aminohydrolases (Ntn hydrolases)"/>
    <property type="match status" value="1"/>
</dbReference>
<evidence type="ECO:0000259" key="3">
    <source>
        <dbReference type="PROSITE" id="PS51278"/>
    </source>
</evidence>
<sequence>MCRFVIYKGTSPVQLSHLLTRPCHSIINQAFDSRLRLDRRRPMNGDGFGVGWYDSVYDPELGGQPCIFTSVTPAWNNANLARLAVKIKSPLVFAHVRATTAGSLSLDNCHPFAYENLMFMHNGNIADFHLFKRRLQADLPDHLFSFVQGNTDSEWSFALFLSKVPDPNARSFSPEILRNAMLETIASLNQYAEDAGVTEPSLMNFCVTDGSSIVVSRYISSRKDEAASLWFSSGTEFNEYAEGGHYRMSKSDKRENIIMIASEPLTFERADWMEIKTNHLVVITPKMNLLQIPIEDKYFVSPSDPASLARDTDFAEEKGLLNPLTRQSKLAHDAAATAHESPFKRQQCLIEYFHLVCTRVTSRKGHNSIIFLFENSNLPVSLSLFRVCVPHPAAPLPSISSKDSVQTTLMFNSWFIWSAVSGTARLSIVLQILVFLPLTLATLSNQAFLSLSLLLCIHAFFHGTLIFLWGSEILTVLQVPMHPFLLLVCFNLFSSSVHSYLTIAADWWGTALTGFGPLFIVMEGLSSLLVVQKLGQEGKRLVYKGESYQFVFLVAAAVAYVASAWWIVASYPSAASSPLSSTLLGVALTAFVFLTFIGFVLRRTNIIESSGLAVVLAYNVWLCGFDQKSFTDPIASYAPLLPNIYPHFQTFLNFVLNTLPKPVLIALLYRLTILHLASRILPTIGADTWESEEGVDGGWADRPTSMFTHILLTYRQLIFITVYSHLLLLDHSSQIWWRWMNIFFTLVIWSVELLVSSEDDAVNKDWKID</sequence>
<protein>
    <recommendedName>
        <fullName evidence="3">Glutamine amidotransferase type-2 domain-containing protein</fullName>
    </recommendedName>
</protein>
<feature type="transmembrane region" description="Helical" evidence="2">
    <location>
        <begin position="712"/>
        <end position="729"/>
    </location>
</feature>
<feature type="transmembrane region" description="Helical" evidence="2">
    <location>
        <begin position="550"/>
        <end position="568"/>
    </location>
</feature>
<organism evidence="4 5">
    <name type="scientific">Agaricus bisporus var. burnettii</name>
    <dbReference type="NCBI Taxonomy" id="192524"/>
    <lineage>
        <taxon>Eukaryota</taxon>
        <taxon>Fungi</taxon>
        <taxon>Dikarya</taxon>
        <taxon>Basidiomycota</taxon>
        <taxon>Agaricomycotina</taxon>
        <taxon>Agaricomycetes</taxon>
        <taxon>Agaricomycetidae</taxon>
        <taxon>Agaricales</taxon>
        <taxon>Agaricineae</taxon>
        <taxon>Agaricaceae</taxon>
        <taxon>Agaricus</taxon>
    </lineage>
</organism>
<feature type="transmembrane region" description="Helical" evidence="2">
    <location>
        <begin position="448"/>
        <end position="469"/>
    </location>
</feature>
<dbReference type="InterPro" id="IPR013635">
    <property type="entry name" value="Ice2"/>
</dbReference>
<dbReference type="Pfam" id="PF08426">
    <property type="entry name" value="ICE2"/>
    <property type="match status" value="2"/>
</dbReference>
<dbReference type="Pfam" id="PF13230">
    <property type="entry name" value="GATase_4"/>
    <property type="match status" value="1"/>
</dbReference>
<evidence type="ECO:0000256" key="2">
    <source>
        <dbReference type="SAM" id="Phobius"/>
    </source>
</evidence>
<feature type="transmembrane region" description="Helical" evidence="2">
    <location>
        <begin position="735"/>
        <end position="755"/>
    </location>
</feature>
<dbReference type="FunFam" id="3.60.20.10:FF:000060">
    <property type="entry name" value="Related to DUG3-probable glutamine amidotransferase"/>
    <property type="match status" value="1"/>
</dbReference>
<dbReference type="PANTHER" id="PTHR43187">
    <property type="entry name" value="GLUTAMINE AMIDOTRANSFERASE DUG3-RELATED"/>
    <property type="match status" value="1"/>
</dbReference>
<keyword evidence="1" id="KW-0315">Glutamine amidotransferase</keyword>
<evidence type="ECO:0000313" key="5">
    <source>
        <dbReference type="Proteomes" id="UP000629468"/>
    </source>
</evidence>
<dbReference type="InterPro" id="IPR026869">
    <property type="entry name" value="EgtC-like"/>
</dbReference>
<feature type="transmembrane region" description="Helical" evidence="2">
    <location>
        <begin position="580"/>
        <end position="601"/>
    </location>
</feature>
<feature type="domain" description="Glutamine amidotransferase type-2" evidence="3">
    <location>
        <begin position="2"/>
        <end position="311"/>
    </location>
</feature>
<evidence type="ECO:0000313" key="4">
    <source>
        <dbReference type="EMBL" id="KAF7785020.1"/>
    </source>
</evidence>
<dbReference type="Gene3D" id="3.60.20.10">
    <property type="entry name" value="Glutamine Phosphoribosylpyrophosphate, subunit 1, domain 1"/>
    <property type="match status" value="1"/>
</dbReference>
<reference evidence="4 5" key="1">
    <citation type="journal article" name="Sci. Rep.">
        <title>Telomere-to-telomere assembled and centromere annotated genomes of the two main subspecies of the button mushroom Agaricus bisporus reveal especially polymorphic chromosome ends.</title>
        <authorList>
            <person name="Sonnenberg A.S.M."/>
            <person name="Sedaghat-Telgerd N."/>
            <person name="Lavrijssen B."/>
            <person name="Ohm R.A."/>
            <person name="Hendrickx P.M."/>
            <person name="Scholtmeijer K."/>
            <person name="Baars J.J.P."/>
            <person name="van Peer A."/>
        </authorList>
    </citation>
    <scope>NUCLEOTIDE SEQUENCE [LARGE SCALE GENOMIC DNA]</scope>
    <source>
        <strain evidence="4 5">H119_p4</strain>
    </source>
</reference>
<gene>
    <name evidence="4" type="ORF">Agabi119p4_1185</name>
</gene>
<dbReference type="GO" id="GO:0061672">
    <property type="term" value="C:glutathione hydrolase complex"/>
    <property type="evidence" value="ECO:0007669"/>
    <property type="project" value="TreeGrafter"/>
</dbReference>
<evidence type="ECO:0000256" key="1">
    <source>
        <dbReference type="ARBA" id="ARBA00022962"/>
    </source>
</evidence>
<keyword evidence="2" id="KW-0472">Membrane</keyword>
<dbReference type="GO" id="GO:0006751">
    <property type="term" value="P:glutathione catabolic process"/>
    <property type="evidence" value="ECO:0007669"/>
    <property type="project" value="TreeGrafter"/>
</dbReference>
<dbReference type="PROSITE" id="PS51278">
    <property type="entry name" value="GATASE_TYPE_2"/>
    <property type="match status" value="1"/>
</dbReference>
<dbReference type="AlphaFoldDB" id="A0A8H7KLG6"/>
<dbReference type="CDD" id="cd01908">
    <property type="entry name" value="YafJ"/>
    <property type="match status" value="1"/>
</dbReference>
<comment type="caution">
    <text evidence="4">The sequence shown here is derived from an EMBL/GenBank/DDBJ whole genome shotgun (WGS) entry which is preliminary data.</text>
</comment>
<dbReference type="PANTHER" id="PTHR43187:SF1">
    <property type="entry name" value="GLUTAMINE AMIDOTRANSFERASE DUG3-RELATED"/>
    <property type="match status" value="1"/>
</dbReference>
<dbReference type="Proteomes" id="UP000629468">
    <property type="component" value="Unassembled WGS sequence"/>
</dbReference>
<dbReference type="InterPro" id="IPR029055">
    <property type="entry name" value="Ntn_hydrolases_N"/>
</dbReference>
<accession>A0A8H7KLG6</accession>
<feature type="transmembrane region" description="Helical" evidence="2">
    <location>
        <begin position="414"/>
        <end position="436"/>
    </location>
</feature>
<dbReference type="GO" id="GO:0005737">
    <property type="term" value="C:cytoplasm"/>
    <property type="evidence" value="ECO:0007669"/>
    <property type="project" value="TreeGrafter"/>
</dbReference>